<dbReference type="Gene3D" id="6.10.340.10">
    <property type="match status" value="1"/>
</dbReference>
<dbReference type="PROSITE" id="PS50885">
    <property type="entry name" value="HAMP"/>
    <property type="match status" value="1"/>
</dbReference>
<organism evidence="10 11">
    <name type="scientific">Citrobacter telavivensis</name>
    <dbReference type="NCBI Taxonomy" id="2653932"/>
    <lineage>
        <taxon>Bacteria</taxon>
        <taxon>Pseudomonadati</taxon>
        <taxon>Pseudomonadota</taxon>
        <taxon>Gammaproteobacteria</taxon>
        <taxon>Enterobacterales</taxon>
        <taxon>Enterobacteriaceae</taxon>
        <taxon>Citrobacter</taxon>
    </lineage>
</organism>
<evidence type="ECO:0000256" key="3">
    <source>
        <dbReference type="ARBA" id="ARBA00022500"/>
    </source>
</evidence>
<dbReference type="FunFam" id="1.10.287.950:FF:000001">
    <property type="entry name" value="Methyl-accepting chemotaxis sensory transducer"/>
    <property type="match status" value="1"/>
</dbReference>
<dbReference type="CDD" id="cd19411">
    <property type="entry name" value="MCP2201-like_sensor"/>
    <property type="match status" value="1"/>
</dbReference>
<dbReference type="PRINTS" id="PR00260">
    <property type="entry name" value="CHEMTRNSDUCR"/>
</dbReference>
<evidence type="ECO:0000259" key="9">
    <source>
        <dbReference type="PROSITE" id="PS50885"/>
    </source>
</evidence>
<dbReference type="Pfam" id="PF00015">
    <property type="entry name" value="MCPsignal"/>
    <property type="match status" value="1"/>
</dbReference>
<dbReference type="SMART" id="SM00304">
    <property type="entry name" value="HAMP"/>
    <property type="match status" value="1"/>
</dbReference>
<keyword evidence="7" id="KW-0812">Transmembrane</keyword>
<keyword evidence="2" id="KW-0488">Methylation</keyword>
<dbReference type="GO" id="GO:0004888">
    <property type="term" value="F:transmembrane signaling receptor activity"/>
    <property type="evidence" value="ECO:0007669"/>
    <property type="project" value="InterPro"/>
</dbReference>
<dbReference type="GO" id="GO:0006935">
    <property type="term" value="P:chemotaxis"/>
    <property type="evidence" value="ECO:0007669"/>
    <property type="project" value="UniProtKB-KW"/>
</dbReference>
<feature type="transmembrane region" description="Helical" evidence="7">
    <location>
        <begin position="12"/>
        <end position="36"/>
    </location>
</feature>
<comment type="similarity">
    <text evidence="5">Belongs to the methyl-accepting chemotaxis (MCP) protein family.</text>
</comment>
<dbReference type="Pfam" id="PF00672">
    <property type="entry name" value="HAMP"/>
    <property type="match status" value="1"/>
</dbReference>
<keyword evidence="3" id="KW-0145">Chemotaxis</keyword>
<dbReference type="InterPro" id="IPR024478">
    <property type="entry name" value="HlyB_4HB_MCP"/>
</dbReference>
<keyword evidence="7" id="KW-1133">Transmembrane helix</keyword>
<keyword evidence="4 6" id="KW-0807">Transducer</keyword>
<accession>A0A6L5E4L1</accession>
<dbReference type="AlphaFoldDB" id="A0A6L5E4L1"/>
<dbReference type="InterPro" id="IPR047347">
    <property type="entry name" value="YvaQ-like_sensor"/>
</dbReference>
<dbReference type="CDD" id="cd06225">
    <property type="entry name" value="HAMP"/>
    <property type="match status" value="1"/>
</dbReference>
<evidence type="ECO:0000313" key="10">
    <source>
        <dbReference type="EMBL" id="MPQ50324.1"/>
    </source>
</evidence>
<evidence type="ECO:0000313" key="11">
    <source>
        <dbReference type="Proteomes" id="UP000475079"/>
    </source>
</evidence>
<proteinExistence type="inferred from homology"/>
<dbReference type="Gene3D" id="1.10.287.950">
    <property type="entry name" value="Methyl-accepting chemotaxis protein"/>
    <property type="match status" value="1"/>
</dbReference>
<dbReference type="GO" id="GO:0007165">
    <property type="term" value="P:signal transduction"/>
    <property type="evidence" value="ECO:0007669"/>
    <property type="project" value="UniProtKB-KW"/>
</dbReference>
<dbReference type="SUPFAM" id="SSF58104">
    <property type="entry name" value="Methyl-accepting chemotaxis protein (MCP) signaling domain"/>
    <property type="match status" value="1"/>
</dbReference>
<reference evidence="10 11" key="1">
    <citation type="submission" date="2019-10" db="EMBL/GenBank/DDBJ databases">
        <title>Characterization of a new Citrobacter species.</title>
        <authorList>
            <person name="Goncalves Ribeiro T."/>
            <person name="Izdebski R."/>
            <person name="Urbanowicz P."/>
            <person name="Carmeli Y."/>
            <person name="Gniadkowski M."/>
            <person name="Peixe L."/>
        </authorList>
    </citation>
    <scope>NUCLEOTIDE SEQUENCE [LARGE SCALE GENOMIC DNA]</scope>
    <source>
        <strain evidence="10 11">NMI7905_11</strain>
    </source>
</reference>
<dbReference type="SMART" id="SM00283">
    <property type="entry name" value="MA"/>
    <property type="match status" value="1"/>
</dbReference>
<keyword evidence="11" id="KW-1185">Reference proteome</keyword>
<feature type="transmembrane region" description="Helical" evidence="7">
    <location>
        <begin position="191"/>
        <end position="214"/>
    </location>
</feature>
<comment type="caution">
    <text evidence="10">The sequence shown here is derived from an EMBL/GenBank/DDBJ whole genome shotgun (WGS) entry which is preliminary data.</text>
</comment>
<dbReference type="EMBL" id="WHIY01000003">
    <property type="protein sequence ID" value="MPQ50324.1"/>
    <property type="molecule type" value="Genomic_DNA"/>
</dbReference>
<dbReference type="PANTHER" id="PTHR43531">
    <property type="entry name" value="PROTEIN ICFG"/>
    <property type="match status" value="1"/>
</dbReference>
<evidence type="ECO:0000259" key="8">
    <source>
        <dbReference type="PROSITE" id="PS50111"/>
    </source>
</evidence>
<dbReference type="Proteomes" id="UP000475079">
    <property type="component" value="Unassembled WGS sequence"/>
</dbReference>
<evidence type="ECO:0000256" key="7">
    <source>
        <dbReference type="SAM" id="Phobius"/>
    </source>
</evidence>
<evidence type="ECO:0000256" key="5">
    <source>
        <dbReference type="ARBA" id="ARBA00029447"/>
    </source>
</evidence>
<dbReference type="GO" id="GO:0005886">
    <property type="term" value="C:plasma membrane"/>
    <property type="evidence" value="ECO:0007669"/>
    <property type="project" value="UniProtKB-SubCell"/>
</dbReference>
<dbReference type="Pfam" id="PF12729">
    <property type="entry name" value="4HB_MCP_1"/>
    <property type="match status" value="1"/>
</dbReference>
<feature type="domain" description="Methyl-accepting transducer" evidence="8">
    <location>
        <begin position="273"/>
        <end position="502"/>
    </location>
</feature>
<dbReference type="InterPro" id="IPR051310">
    <property type="entry name" value="MCP_chemotaxis"/>
</dbReference>
<evidence type="ECO:0000256" key="2">
    <source>
        <dbReference type="ARBA" id="ARBA00022481"/>
    </source>
</evidence>
<dbReference type="PANTHER" id="PTHR43531:SF14">
    <property type="entry name" value="METHYL-ACCEPTING CHEMOTAXIS PROTEIN I-RELATED"/>
    <property type="match status" value="1"/>
</dbReference>
<gene>
    <name evidence="10" type="ORF">GBB84_05280</name>
</gene>
<evidence type="ECO:0000256" key="1">
    <source>
        <dbReference type="ARBA" id="ARBA00004429"/>
    </source>
</evidence>
<protein>
    <submittedName>
        <fullName evidence="10">HAMP domain-containing protein</fullName>
    </submittedName>
</protein>
<name>A0A6L5E4L1_9ENTR</name>
<dbReference type="PROSITE" id="PS50111">
    <property type="entry name" value="CHEMOTAXIS_TRANSDUC_2"/>
    <property type="match status" value="1"/>
</dbReference>
<sequence length="561" mass="60071">MRQQMKINNFGVGTRMGAGFSIVLTLVVIMAVTGIVKLNGILKETHAITDRLLVLERLTGAWGAAIDYNGAMGLSVLTSSDEGIKKFAQSKMKVVTERVSAIQKELTELIVSDTGKSLLATVADKRKLYIDIRNEAIRISEQGNGDATNAFIREKLIPAMEVYSGSVKALEDYDKAQIDEAADSIQGNGSAAIQALIVLGVIAILVGSLLAWFITRGITRPLLSAVHVAREVASGNLGIEVKVESRDQLGQLMLSLREMTESLRNTVRKVREGADSIALAAAEINSGNTDLASRTEEQAAGVEETASTLEELTATINNTAANTAQAHRYVSETASVVKQNGAVMSEVSSRMQEIYDSSSKMADIIQVIDGIAFQTNILALNAAVEAARAGESGRGFAVVAGEVRTLAQRSASAAREIKELIDDSVSRIASGRNLVEKADGGMTGIVTNVQNMTQLIEEIAQASREQSDGIAQINSAMGQIDTTTQQNAALVEESAAAASSMLEQSRVLQDMVSVFSLNEEGKQAANMASEKRVSHLRERNNGEKYVLSKKIASETDNWETF</sequence>
<evidence type="ECO:0000256" key="6">
    <source>
        <dbReference type="PROSITE-ProRule" id="PRU00284"/>
    </source>
</evidence>
<dbReference type="InterPro" id="IPR004089">
    <property type="entry name" value="MCPsignal_dom"/>
</dbReference>
<dbReference type="CDD" id="cd11386">
    <property type="entry name" value="MCP_signal"/>
    <property type="match status" value="1"/>
</dbReference>
<comment type="subcellular location">
    <subcellularLocation>
        <location evidence="1">Cell inner membrane</location>
        <topology evidence="1">Multi-pass membrane protein</topology>
    </subcellularLocation>
</comment>
<feature type="domain" description="HAMP" evidence="9">
    <location>
        <begin position="216"/>
        <end position="268"/>
    </location>
</feature>
<evidence type="ECO:0000256" key="4">
    <source>
        <dbReference type="ARBA" id="ARBA00023224"/>
    </source>
</evidence>
<keyword evidence="7" id="KW-0472">Membrane</keyword>
<dbReference type="InterPro" id="IPR004090">
    <property type="entry name" value="Chemotax_Me-accpt_rcpt"/>
</dbReference>
<dbReference type="InterPro" id="IPR003660">
    <property type="entry name" value="HAMP_dom"/>
</dbReference>